<evidence type="ECO:0000313" key="2">
    <source>
        <dbReference type="EMBL" id="MBE8719751.1"/>
    </source>
</evidence>
<dbReference type="EMBL" id="PSKQ01000016">
    <property type="protein sequence ID" value="MBE8719751.1"/>
    <property type="molecule type" value="Genomic_DNA"/>
</dbReference>
<feature type="transmembrane region" description="Helical" evidence="1">
    <location>
        <begin position="128"/>
        <end position="153"/>
    </location>
</feature>
<keyword evidence="1" id="KW-0472">Membrane</keyword>
<dbReference type="RefSeq" id="WP_196941473.1">
    <property type="nucleotide sequence ID" value="NZ_MU158694.1"/>
</dbReference>
<protein>
    <submittedName>
        <fullName evidence="2">Uncharacterized protein</fullName>
    </submittedName>
</protein>
<evidence type="ECO:0000313" key="3">
    <source>
        <dbReference type="Proteomes" id="UP000618319"/>
    </source>
</evidence>
<accession>A0ABR9T337</accession>
<feature type="transmembrane region" description="Helical" evidence="1">
    <location>
        <begin position="6"/>
        <end position="25"/>
    </location>
</feature>
<feature type="transmembrane region" description="Helical" evidence="1">
    <location>
        <begin position="37"/>
        <end position="62"/>
    </location>
</feature>
<keyword evidence="1" id="KW-0812">Transmembrane</keyword>
<reference evidence="2 3" key="1">
    <citation type="submission" date="2018-02" db="EMBL/GenBank/DDBJ databases">
        <title>Sphingobacterium KA21.</title>
        <authorList>
            <person name="Vasarhelyi B.M."/>
            <person name="Deshmukh S."/>
            <person name="Balint B."/>
            <person name="Kukolya J."/>
        </authorList>
    </citation>
    <scope>NUCLEOTIDE SEQUENCE [LARGE SCALE GENOMIC DNA]</scope>
    <source>
        <strain evidence="2 3">Ka21</strain>
    </source>
</reference>
<name>A0ABR9T337_9SPHI</name>
<dbReference type="Proteomes" id="UP000618319">
    <property type="component" value="Unassembled WGS sequence"/>
</dbReference>
<sequence>MVHQKTFYVFYFYGLLFLVLYGLGIGKSYSATVQGSLSFLVFDLNQVFNILFIFSFSWALLYQLTLKWMYLANWTSAHVLLYTCLCISLTVYCYYDSSYYAKLQLVEFSSDGEWHQLMDRHAAVRRNFAILFVILLLGQMIYVVNLLAGLLSWRKNRVSQ</sequence>
<feature type="transmembrane region" description="Helical" evidence="1">
    <location>
        <begin position="74"/>
        <end position="95"/>
    </location>
</feature>
<gene>
    <name evidence="2" type="ORF">C4F40_03290</name>
</gene>
<organism evidence="2 3">
    <name type="scientific">Sphingobacterium pedocola</name>
    <dbReference type="NCBI Taxonomy" id="2082722"/>
    <lineage>
        <taxon>Bacteria</taxon>
        <taxon>Pseudomonadati</taxon>
        <taxon>Bacteroidota</taxon>
        <taxon>Sphingobacteriia</taxon>
        <taxon>Sphingobacteriales</taxon>
        <taxon>Sphingobacteriaceae</taxon>
        <taxon>Sphingobacterium</taxon>
    </lineage>
</organism>
<keyword evidence="3" id="KW-1185">Reference proteome</keyword>
<keyword evidence="1" id="KW-1133">Transmembrane helix</keyword>
<proteinExistence type="predicted"/>
<comment type="caution">
    <text evidence="2">The sequence shown here is derived from an EMBL/GenBank/DDBJ whole genome shotgun (WGS) entry which is preliminary data.</text>
</comment>
<evidence type="ECO:0000256" key="1">
    <source>
        <dbReference type="SAM" id="Phobius"/>
    </source>
</evidence>